<reference evidence="1 2" key="1">
    <citation type="submission" date="2021-08" db="EMBL/GenBank/DDBJ databases">
        <title>Draft genome sequence of Spirulina subsalsa with high tolerance to salinity and hype-accumulation of phycocyanin.</title>
        <authorList>
            <person name="Pei H."/>
            <person name="Jiang L."/>
        </authorList>
    </citation>
    <scope>NUCLEOTIDE SEQUENCE [LARGE SCALE GENOMIC DNA]</scope>
    <source>
        <strain evidence="1 2">FACHB-351</strain>
    </source>
</reference>
<dbReference type="Proteomes" id="UP001526426">
    <property type="component" value="Unassembled WGS sequence"/>
</dbReference>
<dbReference type="InterPro" id="IPR027635">
    <property type="entry name" value="Lantibiotic2_lead_pep_dom"/>
</dbReference>
<accession>A0ABT3L9U5</accession>
<keyword evidence="2" id="KW-1185">Reference proteome</keyword>
<comment type="caution">
    <text evidence="1">The sequence shown here is derived from an EMBL/GenBank/DDBJ whole genome shotgun (WGS) entry which is preliminary data.</text>
</comment>
<dbReference type="EMBL" id="JAIHOM010000095">
    <property type="protein sequence ID" value="MCW6037884.1"/>
    <property type="molecule type" value="Genomic_DNA"/>
</dbReference>
<gene>
    <name evidence="1" type="ORF">K4A83_16620</name>
</gene>
<dbReference type="NCBIfam" id="TIGR03898">
    <property type="entry name" value="lanti_MRSA_kill"/>
    <property type="match status" value="1"/>
</dbReference>
<organism evidence="1 2">
    <name type="scientific">Spirulina subsalsa FACHB-351</name>
    <dbReference type="NCBI Taxonomy" id="234711"/>
    <lineage>
        <taxon>Bacteria</taxon>
        <taxon>Bacillati</taxon>
        <taxon>Cyanobacteriota</taxon>
        <taxon>Cyanophyceae</taxon>
        <taxon>Spirulinales</taxon>
        <taxon>Spirulinaceae</taxon>
        <taxon>Spirulina</taxon>
    </lineage>
</organism>
<sequence>MSNFEIIRAWKDPDYRASLSAEQRSLLPENPAGLIELSDEDMSSLAGGCTTCTGGTGFTHTCNWSCGLEADDSLTLS</sequence>
<name>A0ABT3L9U5_9CYAN</name>
<protein>
    <submittedName>
        <fullName evidence="1">Mersacidin/lichenicidin family type 2 lantibiotic</fullName>
    </submittedName>
</protein>
<evidence type="ECO:0000313" key="2">
    <source>
        <dbReference type="Proteomes" id="UP001526426"/>
    </source>
</evidence>
<evidence type="ECO:0000313" key="1">
    <source>
        <dbReference type="EMBL" id="MCW6037884.1"/>
    </source>
</evidence>
<dbReference type="RefSeq" id="WP_265265762.1">
    <property type="nucleotide sequence ID" value="NZ_JAIHOM010000095.1"/>
</dbReference>
<proteinExistence type="predicted"/>